<name>A0AAV3Q757_LITER</name>
<dbReference type="Proteomes" id="UP001454036">
    <property type="component" value="Unassembled WGS sequence"/>
</dbReference>
<dbReference type="EMBL" id="BAABME010003581">
    <property type="protein sequence ID" value="GAA0159360.1"/>
    <property type="molecule type" value="Genomic_DNA"/>
</dbReference>
<accession>A0AAV3Q757</accession>
<organism evidence="2 3">
    <name type="scientific">Lithospermum erythrorhizon</name>
    <name type="common">Purple gromwell</name>
    <name type="synonym">Lithospermum officinale var. erythrorhizon</name>
    <dbReference type="NCBI Taxonomy" id="34254"/>
    <lineage>
        <taxon>Eukaryota</taxon>
        <taxon>Viridiplantae</taxon>
        <taxon>Streptophyta</taxon>
        <taxon>Embryophyta</taxon>
        <taxon>Tracheophyta</taxon>
        <taxon>Spermatophyta</taxon>
        <taxon>Magnoliopsida</taxon>
        <taxon>eudicotyledons</taxon>
        <taxon>Gunneridae</taxon>
        <taxon>Pentapetalae</taxon>
        <taxon>asterids</taxon>
        <taxon>lamiids</taxon>
        <taxon>Boraginales</taxon>
        <taxon>Boraginaceae</taxon>
        <taxon>Boraginoideae</taxon>
        <taxon>Lithospermeae</taxon>
        <taxon>Lithospermum</taxon>
    </lineage>
</organism>
<proteinExistence type="predicted"/>
<dbReference type="PANTHER" id="PTHR33047">
    <property type="entry name" value="PROTEIN TAR1"/>
    <property type="match status" value="1"/>
</dbReference>
<feature type="region of interest" description="Disordered" evidence="1">
    <location>
        <begin position="1"/>
        <end position="47"/>
    </location>
</feature>
<reference evidence="2 3" key="1">
    <citation type="submission" date="2024-01" db="EMBL/GenBank/DDBJ databases">
        <title>The complete chloroplast genome sequence of Lithospermum erythrorhizon: insights into the phylogenetic relationship among Boraginaceae species and the maternal lineages of purple gromwells.</title>
        <authorList>
            <person name="Okada T."/>
            <person name="Watanabe K."/>
        </authorList>
    </citation>
    <scope>NUCLEOTIDE SEQUENCE [LARGE SCALE GENOMIC DNA]</scope>
</reference>
<evidence type="ECO:0000313" key="2">
    <source>
        <dbReference type="EMBL" id="GAA0159360.1"/>
    </source>
</evidence>
<dbReference type="InterPro" id="IPR052997">
    <property type="entry name" value="RRT15-like"/>
</dbReference>
<sequence length="120" mass="12839">MPGEALEGAIPSPSPGWHVETRSRHTNRSTSPPAANGFGTGTPMPSPQIQSFSQICGSILPTSLAYIVPSTRVSSPWRPDAVMTMTGHGRHSVLLIFKGHRGRTEHHLMCGALLAAEPYL</sequence>
<protein>
    <submittedName>
        <fullName evidence="2">Uncharacterized protein</fullName>
    </submittedName>
</protein>
<keyword evidence="3" id="KW-1185">Reference proteome</keyword>
<evidence type="ECO:0000313" key="3">
    <source>
        <dbReference type="Proteomes" id="UP001454036"/>
    </source>
</evidence>
<comment type="caution">
    <text evidence="2">The sequence shown here is derived from an EMBL/GenBank/DDBJ whole genome shotgun (WGS) entry which is preliminary data.</text>
</comment>
<gene>
    <name evidence="2" type="ORF">LIER_16153</name>
</gene>
<dbReference type="AlphaFoldDB" id="A0AAV3Q757"/>
<dbReference type="PANTHER" id="PTHR33047:SF42">
    <property type="entry name" value="PROTEIN TAR1"/>
    <property type="match status" value="1"/>
</dbReference>
<evidence type="ECO:0000256" key="1">
    <source>
        <dbReference type="SAM" id="MobiDB-lite"/>
    </source>
</evidence>